<feature type="compositionally biased region" description="Pro residues" evidence="2">
    <location>
        <begin position="96"/>
        <end position="108"/>
    </location>
</feature>
<feature type="compositionally biased region" description="Basic and acidic residues" evidence="2">
    <location>
        <begin position="224"/>
        <end position="235"/>
    </location>
</feature>
<gene>
    <name evidence="3" type="ORF">HYALB_00002095</name>
</gene>
<dbReference type="Proteomes" id="UP000701801">
    <property type="component" value="Unassembled WGS sequence"/>
</dbReference>
<feature type="coiled-coil region" evidence="1">
    <location>
        <begin position="387"/>
        <end position="414"/>
    </location>
</feature>
<comment type="caution">
    <text evidence="3">The sequence shown here is derived from an EMBL/GenBank/DDBJ whole genome shotgun (WGS) entry which is preliminary data.</text>
</comment>
<dbReference type="EMBL" id="CAJVRM010000184">
    <property type="protein sequence ID" value="CAG8976582.1"/>
    <property type="molecule type" value="Genomic_DNA"/>
</dbReference>
<sequence length="656" mass="72561">MSPFRASGRWKSDGPNRTNTGSSIRGRIGPPIPITDDEEFPIRAPGAPRALPLSDGNGQEQQLAPSPAMEEEHTIHQQPGVAVDDFIVQTDAAPTSAPPPPPPPPPIPSVEEGSTMHTSLEQPSTLRDSTTTAPSKDSMVVPQRKKSSLKTVFGRLFGKKRKSTAVTLSESPFTDREDQHRSVPPASHDIPRDSMNQQKRSASLPIDEYNRALRSHSVLVDPDDFTHRGTPDTNRDSIQADGRIRPRRATTPSRLWTPTQGPPPFAANWTGLSPRPVSSQARGSRTITAEEEAAIGMAVTSGSHPNRRSRSVGELRAAALRGANVGRRRSDEIRYWRESYDPGVTSPISSNKDDTPFEKDDYTPQELPQPFNFGPMGEMAGMKITQAASLETRVQRLESKVQKMEKAIIRLHRQQSADALQLQDPPRNSKYRPRTGTSEASQQKHEPRHRTLALESTSQNRSSSYGSSRAPTIDTNTYHHPSRETYPTSNLPSTDASNISSQNATVRPLSTSTTIRGISSNSPTISKDGSFTQEHLSFLTNLIMSEHNARRELETVVQNLQKEISMIRPSTAYPTTNANHAISNHIIQSQRGSFSNFEGEDSSDEEARYDDFRTPNEEREFQDLHFGDVMNDDQNTANNRTMSLSRMTVANGMQLV</sequence>
<feature type="compositionally biased region" description="Polar residues" evidence="2">
    <location>
        <begin position="115"/>
        <end position="135"/>
    </location>
</feature>
<evidence type="ECO:0000313" key="3">
    <source>
        <dbReference type="EMBL" id="CAG8976582.1"/>
    </source>
</evidence>
<feature type="region of interest" description="Disordered" evidence="2">
    <location>
        <begin position="415"/>
        <end position="528"/>
    </location>
</feature>
<evidence type="ECO:0000313" key="4">
    <source>
        <dbReference type="Proteomes" id="UP000701801"/>
    </source>
</evidence>
<keyword evidence="1" id="KW-0175">Coiled coil</keyword>
<proteinExistence type="predicted"/>
<feature type="compositionally biased region" description="Low complexity" evidence="2">
    <location>
        <begin position="456"/>
        <end position="468"/>
    </location>
</feature>
<reference evidence="3" key="1">
    <citation type="submission" date="2021-07" db="EMBL/GenBank/DDBJ databases">
        <authorList>
            <person name="Durling M."/>
        </authorList>
    </citation>
    <scope>NUCLEOTIDE SEQUENCE</scope>
</reference>
<evidence type="ECO:0000256" key="2">
    <source>
        <dbReference type="SAM" id="MobiDB-lite"/>
    </source>
</evidence>
<feature type="compositionally biased region" description="Polar residues" evidence="2">
    <location>
        <begin position="250"/>
        <end position="259"/>
    </location>
</feature>
<dbReference type="OrthoDB" id="5428925at2759"/>
<feature type="region of interest" description="Disordered" evidence="2">
    <location>
        <begin position="344"/>
        <end position="371"/>
    </location>
</feature>
<protein>
    <submittedName>
        <fullName evidence="3">Uncharacterized protein</fullName>
    </submittedName>
</protein>
<feature type="compositionally biased region" description="Basic and acidic residues" evidence="2">
    <location>
        <begin position="351"/>
        <end position="362"/>
    </location>
</feature>
<keyword evidence="4" id="KW-1185">Reference proteome</keyword>
<feature type="region of interest" description="Disordered" evidence="2">
    <location>
        <begin position="220"/>
        <end position="282"/>
    </location>
</feature>
<evidence type="ECO:0000256" key="1">
    <source>
        <dbReference type="SAM" id="Coils"/>
    </source>
</evidence>
<feature type="compositionally biased region" description="Polar residues" evidence="2">
    <location>
        <begin position="469"/>
        <end position="528"/>
    </location>
</feature>
<organism evidence="3 4">
    <name type="scientific">Hymenoscyphus albidus</name>
    <dbReference type="NCBI Taxonomy" id="595503"/>
    <lineage>
        <taxon>Eukaryota</taxon>
        <taxon>Fungi</taxon>
        <taxon>Dikarya</taxon>
        <taxon>Ascomycota</taxon>
        <taxon>Pezizomycotina</taxon>
        <taxon>Leotiomycetes</taxon>
        <taxon>Helotiales</taxon>
        <taxon>Helotiaceae</taxon>
        <taxon>Hymenoscyphus</taxon>
    </lineage>
</organism>
<name>A0A9N9LQ63_9HELO</name>
<accession>A0A9N9LQ63</accession>
<dbReference type="AlphaFoldDB" id="A0A9N9LQ63"/>
<feature type="region of interest" description="Disordered" evidence="2">
    <location>
        <begin position="1"/>
        <end position="204"/>
    </location>
</feature>